<dbReference type="InterPro" id="IPR003331">
    <property type="entry name" value="UDP_GlcNAc_Epimerase_2_dom"/>
</dbReference>
<evidence type="ECO:0000256" key="2">
    <source>
        <dbReference type="ARBA" id="ARBA00038209"/>
    </source>
</evidence>
<accession>A0ABW5VHK7</accession>
<comment type="caution">
    <text evidence="6">The sequence shown here is derived from an EMBL/GenBank/DDBJ whole genome shotgun (WGS) entry which is preliminary data.</text>
</comment>
<dbReference type="NCBIfam" id="TIGR00236">
    <property type="entry name" value="wecB"/>
    <property type="match status" value="1"/>
</dbReference>
<dbReference type="EMBL" id="JBHUOK010000030">
    <property type="protein sequence ID" value="MFD2790506.1"/>
    <property type="molecule type" value="Genomic_DNA"/>
</dbReference>
<evidence type="ECO:0000256" key="3">
    <source>
        <dbReference type="ARBA" id="ARBA00038858"/>
    </source>
</evidence>
<sequence>MKTKILIIFGTRPEAIKMAPLAKEFLKNTDLFDTKICVTAQHREMLDQVLQFFDITPDFDLDLMKPGQNLYGLTASIITNLQPVLENFSPDYVFVHGDTTTTMAGGIAAFYSGAKVCHIEAGLRTHNKRSPFPEEINRQVTSRIADYHFAPTTTSKENLLVENIAEDSIIVTGNTVIDALLESVEKVNQEPSPYIQEFSKTLGDKEMILVTGHRRENHGDGFIRICEALKAIALDNSDRLIVYPVHLNPNVQEPVKRILTEVPNVLLLAPLAYEDFIWMMNRSKLIITDSGGVQEEAPSLGKPVLVMRDTTERPEAVDAGTVILVGTDTDLIVSEALDLLNNPDRFDTMSRLHNPYGDGKACKRIVDFIGSLETVEKIS</sequence>
<name>A0ABW5VHK7_9FLAO</name>
<evidence type="ECO:0000256" key="4">
    <source>
        <dbReference type="RuleBase" id="RU003513"/>
    </source>
</evidence>
<dbReference type="RefSeq" id="WP_251806788.1">
    <property type="nucleotide sequence ID" value="NZ_CP166679.1"/>
</dbReference>
<protein>
    <recommendedName>
        <fullName evidence="3">UDP-N-acetylglucosamine 2-epimerase (non-hydrolyzing)</fullName>
        <ecNumber evidence="3">5.1.3.14</ecNumber>
    </recommendedName>
</protein>
<dbReference type="GO" id="GO:0008761">
    <property type="term" value="F:UDP-N-acetylglucosamine 2-epimerase activity"/>
    <property type="evidence" value="ECO:0007669"/>
    <property type="project" value="UniProtKB-EC"/>
</dbReference>
<keyword evidence="7" id="KW-1185">Reference proteome</keyword>
<feature type="domain" description="UDP-N-acetylglucosamine 2-epimerase" evidence="5">
    <location>
        <begin position="26"/>
        <end position="369"/>
    </location>
</feature>
<comment type="similarity">
    <text evidence="2 4">Belongs to the UDP-N-acetylglucosamine 2-epimerase family.</text>
</comment>
<dbReference type="PANTHER" id="PTHR43174">
    <property type="entry name" value="UDP-N-ACETYLGLUCOSAMINE 2-EPIMERASE"/>
    <property type="match status" value="1"/>
</dbReference>
<reference evidence="7" key="1">
    <citation type="journal article" date="2019" name="Int. J. Syst. Evol. Microbiol.">
        <title>The Global Catalogue of Microorganisms (GCM) 10K type strain sequencing project: providing services to taxonomists for standard genome sequencing and annotation.</title>
        <authorList>
            <consortium name="The Broad Institute Genomics Platform"/>
            <consortium name="The Broad Institute Genome Sequencing Center for Infectious Disease"/>
            <person name="Wu L."/>
            <person name="Ma J."/>
        </authorList>
    </citation>
    <scope>NUCLEOTIDE SEQUENCE [LARGE SCALE GENOMIC DNA]</scope>
    <source>
        <strain evidence="7">KCTC 52924</strain>
    </source>
</reference>
<dbReference type="SUPFAM" id="SSF53756">
    <property type="entry name" value="UDP-Glycosyltransferase/glycogen phosphorylase"/>
    <property type="match status" value="1"/>
</dbReference>
<keyword evidence="1 4" id="KW-0413">Isomerase</keyword>
<dbReference type="Gene3D" id="3.40.50.2000">
    <property type="entry name" value="Glycogen Phosphorylase B"/>
    <property type="match status" value="2"/>
</dbReference>
<gene>
    <name evidence="6" type="primary">wecB</name>
    <name evidence="6" type="ORF">ACFS1K_12100</name>
</gene>
<evidence type="ECO:0000259" key="5">
    <source>
        <dbReference type="Pfam" id="PF02350"/>
    </source>
</evidence>
<proteinExistence type="inferred from homology"/>
<evidence type="ECO:0000256" key="1">
    <source>
        <dbReference type="ARBA" id="ARBA00023235"/>
    </source>
</evidence>
<evidence type="ECO:0000313" key="6">
    <source>
        <dbReference type="EMBL" id="MFD2790506.1"/>
    </source>
</evidence>
<dbReference type="InterPro" id="IPR029767">
    <property type="entry name" value="WecB-like"/>
</dbReference>
<dbReference type="Pfam" id="PF02350">
    <property type="entry name" value="Epimerase_2"/>
    <property type="match status" value="1"/>
</dbReference>
<dbReference type="PANTHER" id="PTHR43174:SF2">
    <property type="entry name" value="UDP-N-ACETYLGLUCOSAMINE 2-EPIMERASE"/>
    <property type="match status" value="1"/>
</dbReference>
<organism evidence="6 7">
    <name type="scientific">Arenibacter antarcticus</name>
    <dbReference type="NCBI Taxonomy" id="2040469"/>
    <lineage>
        <taxon>Bacteria</taxon>
        <taxon>Pseudomonadati</taxon>
        <taxon>Bacteroidota</taxon>
        <taxon>Flavobacteriia</taxon>
        <taxon>Flavobacteriales</taxon>
        <taxon>Flavobacteriaceae</taxon>
        <taxon>Arenibacter</taxon>
    </lineage>
</organism>
<dbReference type="Proteomes" id="UP001597532">
    <property type="component" value="Unassembled WGS sequence"/>
</dbReference>
<dbReference type="CDD" id="cd03786">
    <property type="entry name" value="GTB_UDP-GlcNAc_2-Epimerase"/>
    <property type="match status" value="1"/>
</dbReference>
<evidence type="ECO:0000313" key="7">
    <source>
        <dbReference type="Proteomes" id="UP001597532"/>
    </source>
</evidence>
<dbReference type="EC" id="5.1.3.14" evidence="3"/>